<organism evidence="2 3">
    <name type="scientific">Favolaschia claudopus</name>
    <dbReference type="NCBI Taxonomy" id="2862362"/>
    <lineage>
        <taxon>Eukaryota</taxon>
        <taxon>Fungi</taxon>
        <taxon>Dikarya</taxon>
        <taxon>Basidiomycota</taxon>
        <taxon>Agaricomycotina</taxon>
        <taxon>Agaricomycetes</taxon>
        <taxon>Agaricomycetidae</taxon>
        <taxon>Agaricales</taxon>
        <taxon>Marasmiineae</taxon>
        <taxon>Mycenaceae</taxon>
        <taxon>Favolaschia</taxon>
    </lineage>
</organism>
<evidence type="ECO:0000256" key="1">
    <source>
        <dbReference type="SAM" id="MobiDB-lite"/>
    </source>
</evidence>
<feature type="compositionally biased region" description="Basic and acidic residues" evidence="1">
    <location>
        <begin position="190"/>
        <end position="205"/>
    </location>
</feature>
<feature type="region of interest" description="Disordered" evidence="1">
    <location>
        <begin position="1"/>
        <end position="49"/>
    </location>
</feature>
<gene>
    <name evidence="2" type="ORF">R3P38DRAFT_3574819</name>
</gene>
<protein>
    <submittedName>
        <fullName evidence="2">Uncharacterized protein</fullName>
    </submittedName>
</protein>
<feature type="region of interest" description="Disordered" evidence="1">
    <location>
        <begin position="190"/>
        <end position="214"/>
    </location>
</feature>
<evidence type="ECO:0000313" key="2">
    <source>
        <dbReference type="EMBL" id="KAK7013664.1"/>
    </source>
</evidence>
<reference evidence="2 3" key="1">
    <citation type="journal article" date="2024" name="J Genomics">
        <title>Draft genome sequencing and assembly of Favolaschia claudopus CIRM-BRFM 2984 isolated from oak limbs.</title>
        <authorList>
            <person name="Navarro D."/>
            <person name="Drula E."/>
            <person name="Chaduli D."/>
            <person name="Cazenave R."/>
            <person name="Ahrendt S."/>
            <person name="Wang J."/>
            <person name="Lipzen A."/>
            <person name="Daum C."/>
            <person name="Barry K."/>
            <person name="Grigoriev I.V."/>
            <person name="Favel A."/>
            <person name="Rosso M.N."/>
            <person name="Martin F."/>
        </authorList>
    </citation>
    <scope>NUCLEOTIDE SEQUENCE [LARGE SCALE GENOMIC DNA]</scope>
    <source>
        <strain evidence="2 3">CIRM-BRFM 2984</strain>
    </source>
</reference>
<keyword evidence="3" id="KW-1185">Reference proteome</keyword>
<evidence type="ECO:0000313" key="3">
    <source>
        <dbReference type="Proteomes" id="UP001362999"/>
    </source>
</evidence>
<dbReference type="Proteomes" id="UP001362999">
    <property type="component" value="Unassembled WGS sequence"/>
</dbReference>
<name>A0AAW0AKD2_9AGAR</name>
<dbReference type="AlphaFoldDB" id="A0AAW0AKD2"/>
<sequence>MMRVNEFEGGTGRVMGDGSAGLGHEEEESWRRHKFEVRPGSRDLGGRGRPQEFGGQILWLPSSRTVNIEEYGAQLEKIEEKFYVIQLLDQTITEDDFDVQRGGWIALGKGNNIVMATEVDGETGPQGGIAPASNSPGLANMESWSRISRRMSRDQRYLHANAEPIPDGARQTVDSFLLNEESAAKNLRYRQQEMKKREDGRRRQDGQVQTPTVN</sequence>
<feature type="compositionally biased region" description="Gly residues" evidence="1">
    <location>
        <begin position="9"/>
        <end position="21"/>
    </location>
</feature>
<accession>A0AAW0AKD2</accession>
<comment type="caution">
    <text evidence="2">The sequence shown here is derived from an EMBL/GenBank/DDBJ whole genome shotgun (WGS) entry which is preliminary data.</text>
</comment>
<dbReference type="EMBL" id="JAWWNJ010000058">
    <property type="protein sequence ID" value="KAK7013664.1"/>
    <property type="molecule type" value="Genomic_DNA"/>
</dbReference>
<feature type="compositionally biased region" description="Basic and acidic residues" evidence="1">
    <location>
        <begin position="36"/>
        <end position="49"/>
    </location>
</feature>
<proteinExistence type="predicted"/>